<name>A0A9E7R223_9EURY</name>
<gene>
    <name evidence="2" type="primary">wecB</name>
    <name evidence="2" type="ORF">N0B31_19660</name>
</gene>
<keyword evidence="2" id="KW-0413">Isomerase</keyword>
<dbReference type="EC" id="5.1.3.14" evidence="2"/>
<evidence type="ECO:0000259" key="1">
    <source>
        <dbReference type="Pfam" id="PF02350"/>
    </source>
</evidence>
<sequence length="355" mass="38737">MKVLTVVGARPQFVKGFTVSRVLRSTHEEVLVHTGQHYDEELSGHFFAELDLPTPDYNLGVGSHSHAEQTARMLAALEEPIAAEEPDVVLTYGDTNSTVAAAMATAKLPPRLAHVEAGLRAGDRSIPEEVNRIVTDHVSDLLFAPTASAVRNLRREGITTGVHDVGDVMYDAMCWARERATDRSGILDELGLEDGQYVLATVHRQRNTEDGSRLETIVSALAESPLPVVFPAHPRTVERLHELGRFGKVADAISLVDPVGYLDFVRLLTGAERVVTDSGGVQKEAFFLDVPCVTLREETEWTETVDCGWNVLVGADGSAIREALSRPFDLDPDRKPTPFGDGDAADRIVRVLEDA</sequence>
<keyword evidence="3" id="KW-1185">Reference proteome</keyword>
<dbReference type="GO" id="GO:0008761">
    <property type="term" value="F:UDP-N-acetylglucosamine 2-epimerase activity"/>
    <property type="evidence" value="ECO:0007669"/>
    <property type="project" value="UniProtKB-EC"/>
</dbReference>
<reference evidence="2" key="1">
    <citation type="submission" date="2022-09" db="EMBL/GenBank/DDBJ databases">
        <title>Diverse halophilic archaea isolated from saline environments.</title>
        <authorList>
            <person name="Cui H.-L."/>
        </authorList>
    </citation>
    <scope>NUCLEOTIDE SEQUENCE</scope>
    <source>
        <strain evidence="2">ZS-35-S2</strain>
    </source>
</reference>
<dbReference type="Gene3D" id="3.40.50.2000">
    <property type="entry name" value="Glycogen Phosphorylase B"/>
    <property type="match status" value="2"/>
</dbReference>
<accession>A0A9E7R223</accession>
<dbReference type="Pfam" id="PF02350">
    <property type="entry name" value="Epimerase_2"/>
    <property type="match status" value="1"/>
</dbReference>
<dbReference type="AlphaFoldDB" id="A0A9E7R223"/>
<dbReference type="CDD" id="cd03786">
    <property type="entry name" value="GTB_UDP-GlcNAc_2-Epimerase"/>
    <property type="match status" value="1"/>
</dbReference>
<dbReference type="NCBIfam" id="TIGR00236">
    <property type="entry name" value="wecB"/>
    <property type="match status" value="1"/>
</dbReference>
<dbReference type="EMBL" id="CP104003">
    <property type="protein sequence ID" value="UWM54321.1"/>
    <property type="molecule type" value="Genomic_DNA"/>
</dbReference>
<feature type="domain" description="UDP-N-acetylglucosamine 2-epimerase" evidence="1">
    <location>
        <begin position="27"/>
        <end position="353"/>
    </location>
</feature>
<dbReference type="SUPFAM" id="SSF53756">
    <property type="entry name" value="UDP-Glycosyltransferase/glycogen phosphorylase"/>
    <property type="match status" value="1"/>
</dbReference>
<dbReference type="KEGG" id="ssai:N0B31_19660"/>
<evidence type="ECO:0000313" key="2">
    <source>
        <dbReference type="EMBL" id="UWM54321.1"/>
    </source>
</evidence>
<evidence type="ECO:0000313" key="3">
    <source>
        <dbReference type="Proteomes" id="UP001057580"/>
    </source>
</evidence>
<proteinExistence type="predicted"/>
<organism evidence="2 3">
    <name type="scientific">Salinirubellus salinus</name>
    <dbReference type="NCBI Taxonomy" id="1364945"/>
    <lineage>
        <taxon>Archaea</taxon>
        <taxon>Methanobacteriati</taxon>
        <taxon>Methanobacteriota</taxon>
        <taxon>Stenosarchaea group</taxon>
        <taxon>Halobacteria</taxon>
        <taxon>Halobacteriales</taxon>
        <taxon>Natronomonadaceae</taxon>
        <taxon>Salinirubellus</taxon>
    </lineage>
</organism>
<dbReference type="PANTHER" id="PTHR43174">
    <property type="entry name" value="UDP-N-ACETYLGLUCOSAMINE 2-EPIMERASE"/>
    <property type="match status" value="1"/>
</dbReference>
<dbReference type="InterPro" id="IPR029767">
    <property type="entry name" value="WecB-like"/>
</dbReference>
<dbReference type="PANTHER" id="PTHR43174:SF1">
    <property type="entry name" value="UDP-N-ACETYLGLUCOSAMINE 2-EPIMERASE"/>
    <property type="match status" value="1"/>
</dbReference>
<dbReference type="InterPro" id="IPR003331">
    <property type="entry name" value="UDP_GlcNAc_Epimerase_2_dom"/>
</dbReference>
<protein>
    <submittedName>
        <fullName evidence="2">UDP-N-acetylglucosamine 2-epimerase (Non-hydrolyzing)</fullName>
        <ecNumber evidence="2">5.1.3.14</ecNumber>
    </submittedName>
</protein>
<dbReference type="Proteomes" id="UP001057580">
    <property type="component" value="Chromosome"/>
</dbReference>